<dbReference type="AlphaFoldDB" id="A0ABD3H8U3"/>
<accession>A0ABD3H8U3</accession>
<keyword evidence="2" id="KW-1185">Reference proteome</keyword>
<evidence type="ECO:0000313" key="2">
    <source>
        <dbReference type="Proteomes" id="UP001633002"/>
    </source>
</evidence>
<comment type="caution">
    <text evidence="1">The sequence shown here is derived from an EMBL/GenBank/DDBJ whole genome shotgun (WGS) entry which is preliminary data.</text>
</comment>
<gene>
    <name evidence="1" type="ORF">R1sor_014162</name>
</gene>
<proteinExistence type="predicted"/>
<organism evidence="1 2">
    <name type="scientific">Riccia sorocarpa</name>
    <dbReference type="NCBI Taxonomy" id="122646"/>
    <lineage>
        <taxon>Eukaryota</taxon>
        <taxon>Viridiplantae</taxon>
        <taxon>Streptophyta</taxon>
        <taxon>Embryophyta</taxon>
        <taxon>Marchantiophyta</taxon>
        <taxon>Marchantiopsida</taxon>
        <taxon>Marchantiidae</taxon>
        <taxon>Marchantiales</taxon>
        <taxon>Ricciaceae</taxon>
        <taxon>Riccia</taxon>
    </lineage>
</organism>
<name>A0ABD3H8U3_9MARC</name>
<evidence type="ECO:0000313" key="1">
    <source>
        <dbReference type="EMBL" id="KAL3687853.1"/>
    </source>
</evidence>
<sequence>MASQLAVAGKHYDIYRQSKYGFIYVCLVGDCPRNARNMERFKPHMVMDHGFTSLDQEADGVRMQHNGPNIEKEVATCHVEAEKSAKFHYDPKPEPGPENIFTILLDGMLLLDKWMDTGFWRERGDYQLQEQVLNEFVCKQPLLCGVKHWWTT</sequence>
<dbReference type="Proteomes" id="UP001633002">
    <property type="component" value="Unassembled WGS sequence"/>
</dbReference>
<dbReference type="EMBL" id="JBJQOH010000004">
    <property type="protein sequence ID" value="KAL3687853.1"/>
    <property type="molecule type" value="Genomic_DNA"/>
</dbReference>
<protein>
    <submittedName>
        <fullName evidence="1">Uncharacterized protein</fullName>
    </submittedName>
</protein>
<reference evidence="1 2" key="1">
    <citation type="submission" date="2024-09" db="EMBL/GenBank/DDBJ databases">
        <title>Chromosome-scale assembly of Riccia sorocarpa.</title>
        <authorList>
            <person name="Paukszto L."/>
        </authorList>
    </citation>
    <scope>NUCLEOTIDE SEQUENCE [LARGE SCALE GENOMIC DNA]</scope>
    <source>
        <strain evidence="1">LP-2024</strain>
        <tissue evidence="1">Aerial parts of the thallus</tissue>
    </source>
</reference>